<dbReference type="EMBL" id="UINC01000020">
    <property type="protein sequence ID" value="SUZ47500.1"/>
    <property type="molecule type" value="Genomic_DNA"/>
</dbReference>
<keyword evidence="2" id="KW-0802">TPR repeat</keyword>
<keyword evidence="1" id="KW-0677">Repeat</keyword>
<evidence type="ECO:0000256" key="1">
    <source>
        <dbReference type="ARBA" id="ARBA00022737"/>
    </source>
</evidence>
<dbReference type="PROSITE" id="PS50005">
    <property type="entry name" value="TPR"/>
    <property type="match status" value="6"/>
</dbReference>
<dbReference type="SUPFAM" id="SSF48452">
    <property type="entry name" value="TPR-like"/>
    <property type="match status" value="3"/>
</dbReference>
<evidence type="ECO:0000313" key="3">
    <source>
        <dbReference type="EMBL" id="SUZ47500.1"/>
    </source>
</evidence>
<dbReference type="SMART" id="SM00028">
    <property type="entry name" value="TPR"/>
    <property type="match status" value="9"/>
</dbReference>
<dbReference type="Pfam" id="PF14559">
    <property type="entry name" value="TPR_19"/>
    <property type="match status" value="1"/>
</dbReference>
<dbReference type="Pfam" id="PF13181">
    <property type="entry name" value="TPR_8"/>
    <property type="match status" value="2"/>
</dbReference>
<dbReference type="Pfam" id="PF13432">
    <property type="entry name" value="TPR_16"/>
    <property type="match status" value="1"/>
</dbReference>
<dbReference type="InterPro" id="IPR019734">
    <property type="entry name" value="TPR_rpt"/>
</dbReference>
<dbReference type="InterPro" id="IPR051685">
    <property type="entry name" value="Ycf3/AcsC/BcsC/TPR_MFPF"/>
</dbReference>
<gene>
    <name evidence="3" type="ORF">METZ01_LOCUS354</name>
</gene>
<reference evidence="3" key="1">
    <citation type="submission" date="2018-05" db="EMBL/GenBank/DDBJ databases">
        <authorList>
            <person name="Lanie J.A."/>
            <person name="Ng W.-L."/>
            <person name="Kazmierczak K.M."/>
            <person name="Andrzejewski T.M."/>
            <person name="Davidsen T.M."/>
            <person name="Wayne K.J."/>
            <person name="Tettelin H."/>
            <person name="Glass J.I."/>
            <person name="Rusch D."/>
            <person name="Podicherti R."/>
            <person name="Tsui H.-C.T."/>
            <person name="Winkler M.E."/>
        </authorList>
    </citation>
    <scope>NUCLEOTIDE SEQUENCE</scope>
</reference>
<proteinExistence type="predicted"/>
<sequence length="433" mass="49072">MARVMQFIFIFYFTLGISFGQDPENLLSQAENQMASGELALAEESLQAALQADPSFAPALQALSKLALHRGDLATANQYSNQAVQADEDFRDWSNKITKITERIQNGRRNIQQGLYDEAMKEYSAILDVHPYFPEAAFYMGLTRFRQKDIEGAAGYFKKALDIYPDHAKARKGLDNVTKQFLNSGNNAYKRGDLEKATAYYKKALEFDDRFYLAYFQLGVLEKKLGNSDRAISYLNKVLEIKPDHDKSWFTLASAYEADGDTEEAITHYAKAIDLNPGYAKAYGNLGKLYAEKGEYKQAEDVLKTVTQIDGSYADGFMHLGILYLKQEMFELAVENLNTATTLDDRDYNKFFSLATACNTLKDWEAGASAAMKCTELQKRFGGGWYELGVAEMGKGNKTRAKRHFDEAHKDRSWREMAARKIDEINNPDKYQK</sequence>
<accession>A0A381MYS8</accession>
<name>A0A381MYS8_9ZZZZ</name>
<dbReference type="Gene3D" id="1.25.40.10">
    <property type="entry name" value="Tetratricopeptide repeat domain"/>
    <property type="match status" value="4"/>
</dbReference>
<dbReference type="PANTHER" id="PTHR44943">
    <property type="entry name" value="CELLULOSE SYNTHASE OPERON PROTEIN C"/>
    <property type="match status" value="1"/>
</dbReference>
<dbReference type="InterPro" id="IPR011990">
    <property type="entry name" value="TPR-like_helical_dom_sf"/>
</dbReference>
<dbReference type="AlphaFoldDB" id="A0A381MYS8"/>
<dbReference type="PROSITE" id="PS50293">
    <property type="entry name" value="TPR_REGION"/>
    <property type="match status" value="2"/>
</dbReference>
<dbReference type="PANTHER" id="PTHR44943:SF8">
    <property type="entry name" value="TPR REPEAT-CONTAINING PROTEIN MJ0263"/>
    <property type="match status" value="1"/>
</dbReference>
<evidence type="ECO:0000256" key="2">
    <source>
        <dbReference type="ARBA" id="ARBA00022803"/>
    </source>
</evidence>
<organism evidence="3">
    <name type="scientific">marine metagenome</name>
    <dbReference type="NCBI Taxonomy" id="408172"/>
    <lineage>
        <taxon>unclassified sequences</taxon>
        <taxon>metagenomes</taxon>
        <taxon>ecological metagenomes</taxon>
    </lineage>
</organism>
<protein>
    <submittedName>
        <fullName evidence="3">Uncharacterized protein</fullName>
    </submittedName>
</protein>